<dbReference type="InterPro" id="IPR027417">
    <property type="entry name" value="P-loop_NTPase"/>
</dbReference>
<feature type="region of interest" description="Disordered" evidence="1">
    <location>
        <begin position="315"/>
        <end position="341"/>
    </location>
</feature>
<evidence type="ECO:0000313" key="4">
    <source>
        <dbReference type="EMBL" id="QNX07078.1"/>
    </source>
</evidence>
<name>A0A7H2PW57_9GAMM</name>
<dbReference type="Pfam" id="PF05707">
    <property type="entry name" value="Zot"/>
    <property type="match status" value="1"/>
</dbReference>
<keyword evidence="2" id="KW-1133">Transmembrane helix</keyword>
<dbReference type="SUPFAM" id="SSF52540">
    <property type="entry name" value="P-loop containing nucleoside triphosphate hydrolases"/>
    <property type="match status" value="1"/>
</dbReference>
<organism evidence="5 6">
    <name type="scientific">Acinetobacter seifertii</name>
    <dbReference type="NCBI Taxonomy" id="1530123"/>
    <lineage>
        <taxon>Bacteria</taxon>
        <taxon>Pseudomonadati</taxon>
        <taxon>Pseudomonadota</taxon>
        <taxon>Gammaproteobacteria</taxon>
        <taxon>Moraxellales</taxon>
        <taxon>Moraxellaceae</taxon>
        <taxon>Acinetobacter</taxon>
        <taxon>Acinetobacter calcoaceticus/baumannii complex</taxon>
    </lineage>
</organism>
<proteinExistence type="predicted"/>
<dbReference type="InterPro" id="IPR008900">
    <property type="entry name" value="Zot_N"/>
</dbReference>
<evidence type="ECO:0000313" key="5">
    <source>
        <dbReference type="EMBL" id="QNX07090.1"/>
    </source>
</evidence>
<reference evidence="5 6" key="2">
    <citation type="submission" date="2020-09" db="EMBL/GenBank/DDBJ databases">
        <authorList>
            <person name="Chen F.-J."/>
            <person name="Lee Y.-T."/>
        </authorList>
    </citation>
    <scope>NUCLEOTIDE SEQUENCE [LARGE SCALE GENOMIC DNA]</scope>
    <source>
        <strain evidence="5 6">AS73</strain>
    </source>
</reference>
<feature type="region of interest" description="Disordered" evidence="1">
    <location>
        <begin position="226"/>
        <end position="254"/>
    </location>
</feature>
<feature type="domain" description="Zona occludens toxin N-terminal" evidence="3">
    <location>
        <begin position="1"/>
        <end position="186"/>
    </location>
</feature>
<evidence type="ECO:0000313" key="6">
    <source>
        <dbReference type="Proteomes" id="UP000516862"/>
    </source>
</evidence>
<feature type="compositionally biased region" description="Polar residues" evidence="1">
    <location>
        <begin position="315"/>
        <end position="333"/>
    </location>
</feature>
<dbReference type="EMBL" id="CP061561">
    <property type="protein sequence ID" value="QNX07078.1"/>
    <property type="molecule type" value="Genomic_DNA"/>
</dbReference>
<evidence type="ECO:0000259" key="3">
    <source>
        <dbReference type="Pfam" id="PF05707"/>
    </source>
</evidence>
<keyword evidence="2" id="KW-0472">Membrane</keyword>
<feature type="transmembrane region" description="Helical" evidence="2">
    <location>
        <begin position="194"/>
        <end position="212"/>
    </location>
</feature>
<keyword evidence="2" id="KW-0812">Transmembrane</keyword>
<dbReference type="AlphaFoldDB" id="A0A7H2PW57"/>
<dbReference type="EMBL" id="CP061561">
    <property type="protein sequence ID" value="QNX07090.1"/>
    <property type="molecule type" value="Genomic_DNA"/>
</dbReference>
<evidence type="ECO:0000256" key="1">
    <source>
        <dbReference type="SAM" id="MobiDB-lite"/>
    </source>
</evidence>
<dbReference type="RefSeq" id="WP_151686068.1">
    <property type="nucleotide sequence ID" value="NZ_BKEE01000088.1"/>
</dbReference>
<reference evidence="5" key="3">
    <citation type="submission" date="2021-03" db="EMBL/GenBank/DDBJ databases">
        <title>Clinical and molecular characterization of Acinetobacter seifertii in Taiwan.</title>
        <authorList>
            <person name="Li L.-H."/>
            <person name="Yang Y.-S."/>
            <person name="Sun J.-R."/>
            <person name="Huang T.-W."/>
            <person name="Huang W.-C."/>
            <person name="Wang Y.-C."/>
            <person name="Kuo T.-H."/>
            <person name="Kuo S.-C."/>
            <person name="Chen T.-L."/>
        </authorList>
    </citation>
    <scope>NUCLEOTIDE SEQUENCE</scope>
    <source>
        <strain evidence="5">AS73</strain>
    </source>
</reference>
<evidence type="ECO:0000256" key="2">
    <source>
        <dbReference type="SAM" id="Phobius"/>
    </source>
</evidence>
<dbReference type="Gene3D" id="3.40.50.300">
    <property type="entry name" value="P-loop containing nucleotide triphosphate hydrolases"/>
    <property type="match status" value="1"/>
</dbReference>
<sequence length="341" mass="39203">MLTLITATPGSGKTLKALSIIFDFLNDGRNVWTNIDGIKISGVRTFKNDHVDPFDWRKLDDGSVVIYDEAQKHPAFAKKDMLKKYPKDRADEIADIAWDLDYHRHNGYDIVLITQSPKLLNQQTLDFVGEHLHLRRIFGAKQATIFHFPEHKLNPNTKSVRDEAINKETFVFPKHLFKFYKSATLHTHKTHIPMKYIIILLVVFLGIPAYGYSKYKQSKLFNSENTSVEQVKDENSSQPQKNPEPVKHEIKSEPVNLEQQELSRIAMIIDSSTDCYAKNSYGEIIDITINECRNLSNKNSRMSFSRYQREKVSELSATNFDQNPSESSVSYTPPSYPDKSL</sequence>
<protein>
    <submittedName>
        <fullName evidence="5">Zonular occludens toxin</fullName>
    </submittedName>
</protein>
<reference evidence="6" key="1">
    <citation type="submission" date="2020-09" db="EMBL/GenBank/DDBJ databases">
        <title>Clinical and molecular characterization of Acinetobacter seifertii in Taiwan.</title>
        <authorList>
            <person name="Li L.-H."/>
            <person name="Yang Y.-S."/>
            <person name="Sun J.-R."/>
            <person name="Huang T.-W."/>
            <person name="Huang W.-C."/>
            <person name="Wang Y.-C."/>
            <person name="Kuo T.-H."/>
            <person name="Kuo S.-C."/>
            <person name="Chen T.-L."/>
        </authorList>
    </citation>
    <scope>NUCLEOTIDE SEQUENCE [LARGE SCALE GENOMIC DNA]</scope>
    <source>
        <strain evidence="4 6">AS73</strain>
    </source>
</reference>
<gene>
    <name evidence="4" type="ORF">IC796_09615</name>
    <name evidence="5" type="ORF">IC796_09685</name>
</gene>
<accession>A0A7H2PW57</accession>
<dbReference type="Proteomes" id="UP000516862">
    <property type="component" value="Chromosome"/>
</dbReference>